<keyword evidence="2" id="KW-1185">Reference proteome</keyword>
<dbReference type="EMBL" id="AJYA01000023">
    <property type="protein sequence ID" value="EIM76144.1"/>
    <property type="molecule type" value="Genomic_DNA"/>
</dbReference>
<dbReference type="RefSeq" id="WP_009055200.1">
    <property type="nucleotide sequence ID" value="NZ_AJYA01000023.1"/>
</dbReference>
<dbReference type="STRING" id="1189621.A3SI_10934"/>
<gene>
    <name evidence="1" type="ORF">A3SI_10934</name>
</gene>
<name>I5C2U2_9BACT</name>
<reference evidence="1 2" key="1">
    <citation type="submission" date="2012-05" db="EMBL/GenBank/DDBJ databases">
        <title>Genome sequence of Nitritalea halalkaliphila LW7.</title>
        <authorList>
            <person name="Jangir P.K."/>
            <person name="Singh A."/>
            <person name="Shivaji S."/>
            <person name="Sharma R."/>
        </authorList>
    </citation>
    <scope>NUCLEOTIDE SEQUENCE [LARGE SCALE GENOMIC DNA]</scope>
    <source>
        <strain evidence="1 2">LW7</strain>
    </source>
</reference>
<evidence type="ECO:0000313" key="2">
    <source>
        <dbReference type="Proteomes" id="UP000005551"/>
    </source>
</evidence>
<organism evidence="1 2">
    <name type="scientific">Nitritalea halalkaliphila LW7</name>
    <dbReference type="NCBI Taxonomy" id="1189621"/>
    <lineage>
        <taxon>Bacteria</taxon>
        <taxon>Pseudomonadati</taxon>
        <taxon>Bacteroidota</taxon>
        <taxon>Cytophagia</taxon>
        <taxon>Cytophagales</taxon>
        <taxon>Cyclobacteriaceae</taxon>
        <taxon>Nitritalea</taxon>
    </lineage>
</organism>
<comment type="caution">
    <text evidence="1">The sequence shown here is derived from an EMBL/GenBank/DDBJ whole genome shotgun (WGS) entry which is preliminary data.</text>
</comment>
<proteinExistence type="predicted"/>
<evidence type="ECO:0000313" key="1">
    <source>
        <dbReference type="EMBL" id="EIM76144.1"/>
    </source>
</evidence>
<protein>
    <submittedName>
        <fullName evidence="1">Uncharacterized protein</fullName>
    </submittedName>
</protein>
<accession>I5C2U2</accession>
<dbReference type="AlphaFoldDB" id="I5C2U2"/>
<sequence length="133" mass="15115">MLISDQEDFFVLFGENPCPVAFFGPEGLRFANKAYEQYLLQLSEERSSRLAQLIMQRIAAYPALDVSAEGGDQASKDEMELSLHAAGEGLFLVKVNDKKLRIQNEQKRISLPLVQYSREMLVIVDEEGRFFIP</sequence>
<dbReference type="Proteomes" id="UP000005551">
    <property type="component" value="Unassembled WGS sequence"/>
</dbReference>